<dbReference type="RefSeq" id="WP_010387217.1">
    <property type="nucleotide sequence ID" value="NZ_AHCD03000035.1"/>
</dbReference>
<comment type="caution">
    <text evidence="3">The sequence shown here is derived from an EMBL/GenBank/DDBJ whole genome shotgun (WGS) entry which is preliminary data.</text>
</comment>
<dbReference type="AlphaFoldDB" id="A0A8T0C7N3"/>
<evidence type="ECO:0000256" key="1">
    <source>
        <dbReference type="SAM" id="SignalP"/>
    </source>
</evidence>
<feature type="signal peptide" evidence="1">
    <location>
        <begin position="1"/>
        <end position="17"/>
    </location>
</feature>
<dbReference type="EMBL" id="AHCD03000035">
    <property type="protein sequence ID" value="KAF7786051.1"/>
    <property type="molecule type" value="Genomic_DNA"/>
</dbReference>
<feature type="chain" id="PRO_5035795987" description="Sulfatase-modifying factor enzyme-like domain-containing protein" evidence="1">
    <location>
        <begin position="18"/>
        <end position="280"/>
    </location>
</feature>
<dbReference type="SUPFAM" id="SSF56436">
    <property type="entry name" value="C-type lectin-like"/>
    <property type="match status" value="1"/>
</dbReference>
<dbReference type="PANTHER" id="PTHR23150">
    <property type="entry name" value="SULFATASE MODIFYING FACTOR 1, 2"/>
    <property type="match status" value="1"/>
</dbReference>
<dbReference type="PANTHER" id="PTHR23150:SF19">
    <property type="entry name" value="FORMYLGLYCINE-GENERATING ENZYME"/>
    <property type="match status" value="1"/>
</dbReference>
<organism evidence="3 4">
    <name type="scientific">Pseudoalteromonas rubra</name>
    <dbReference type="NCBI Taxonomy" id="43658"/>
    <lineage>
        <taxon>Bacteria</taxon>
        <taxon>Pseudomonadati</taxon>
        <taxon>Pseudomonadota</taxon>
        <taxon>Gammaproteobacteria</taxon>
        <taxon>Alteromonadales</taxon>
        <taxon>Pseudoalteromonadaceae</taxon>
        <taxon>Pseudoalteromonas</taxon>
    </lineage>
</organism>
<dbReference type="InterPro" id="IPR042095">
    <property type="entry name" value="SUMF_sf"/>
</dbReference>
<dbReference type="PROSITE" id="PS51257">
    <property type="entry name" value="PROKAR_LIPOPROTEIN"/>
    <property type="match status" value="1"/>
</dbReference>
<dbReference type="GeneID" id="61358254"/>
<accession>A0A8T0C7N3</accession>
<dbReference type="Pfam" id="PF03781">
    <property type="entry name" value="FGE-sulfatase"/>
    <property type="match status" value="1"/>
</dbReference>
<dbReference type="Proteomes" id="UP000016480">
    <property type="component" value="Unassembled WGS sequence"/>
</dbReference>
<evidence type="ECO:0000313" key="3">
    <source>
        <dbReference type="EMBL" id="KAF7786051.1"/>
    </source>
</evidence>
<dbReference type="InterPro" id="IPR051043">
    <property type="entry name" value="Sulfatase_Mod_Factor_Kinase"/>
</dbReference>
<name>A0A8T0C7N3_9GAMM</name>
<feature type="domain" description="Sulfatase-modifying factor enzyme-like" evidence="2">
    <location>
        <begin position="40"/>
        <end position="279"/>
    </location>
</feature>
<dbReference type="InterPro" id="IPR005532">
    <property type="entry name" value="SUMF_dom"/>
</dbReference>
<dbReference type="InterPro" id="IPR016187">
    <property type="entry name" value="CTDL_fold"/>
</dbReference>
<keyword evidence="1" id="KW-0732">Signal</keyword>
<proteinExistence type="predicted"/>
<protein>
    <recommendedName>
        <fullName evidence="2">Sulfatase-modifying factor enzyme-like domain-containing protein</fullName>
    </recommendedName>
</protein>
<evidence type="ECO:0000259" key="2">
    <source>
        <dbReference type="Pfam" id="PF03781"/>
    </source>
</evidence>
<evidence type="ECO:0000313" key="4">
    <source>
        <dbReference type="Proteomes" id="UP000016480"/>
    </source>
</evidence>
<sequence length="280" mass="32478">MKIINTTLFILLSMALAGCQTTSKKQNAKRAKAIELISGSLVRIPSGDFLMGCSLDDTQCTEEETPVHSRKIPSFNLMKHEVTWEMYLPCIEAGICQDNRIKRLEYPLNHPVTIVRWNDIVYQFIPWLNESQKSRFRLPTEAEWEYASRSGTTTIYSWGNTPDGKYANGSNKQGWPEDRYSNISPVMSYISNQFGLYDMQGNVFEWVQDCWNEREYEYKPTTEKANEARGEKYNHSGICKRRLVRGGSMWQHPKYLRSSSRYRLFANSGFIDVGFRLVKD</sequence>
<dbReference type="GO" id="GO:0120147">
    <property type="term" value="F:formylglycine-generating oxidase activity"/>
    <property type="evidence" value="ECO:0007669"/>
    <property type="project" value="TreeGrafter"/>
</dbReference>
<gene>
    <name evidence="3" type="ORF">PRUB_a0494</name>
</gene>
<reference evidence="3 4" key="1">
    <citation type="journal article" date="2012" name="J. Bacteriol.">
        <title>Genome sequence of the cycloprodigiosin-producing bacterial strain Pseudoalteromonas rubra ATCC 29570(T).</title>
        <authorList>
            <person name="Xie B.B."/>
            <person name="Shu Y.L."/>
            <person name="Qin Q.L."/>
            <person name="Rong J.C."/>
            <person name="Zhang X.Y."/>
            <person name="Chen X.L."/>
            <person name="Zhou B.C."/>
            <person name="Zhang Y.Z."/>
        </authorList>
    </citation>
    <scope>NUCLEOTIDE SEQUENCE [LARGE SCALE GENOMIC DNA]</scope>
    <source>
        <strain evidence="3 4">DSM 6842</strain>
    </source>
</reference>
<dbReference type="Gene3D" id="3.90.1580.10">
    <property type="entry name" value="paralog of FGE (formylglycine-generating enzyme)"/>
    <property type="match status" value="1"/>
</dbReference>